<sequence length="358" mass="37319">MAWFGIRAGTTRATLWRSMVVLELALVAVLGMSAWVAQGTRATTERVEAHSVPSIMHILAAHAAVVEADAAAVDSFRTGAAGLTGPGERYQNQIALAGQSLTQLAADSVAGASVGQGIQLVQGQLAAYTGLVEQADAQFRRDPASILARADLWYASRLLHQPGSGILAQLDDLLAVEREALAVRLTGGRMAPGWVAVWIIPAVLLLTLLVGTQVFLSRRFRRTLNVPLIGATAAVLVLAAGMSFDFAARGELSATRDAGDALVGVWQARIDATDRHGQQMLGELVAAACPDGCGAAVGRPAAVGDPPGEESLTARITDVDGHAAAAADLAGRQMLLLAALLAMALVPLGLYPRIDEYR</sequence>
<comment type="caution">
    <text evidence="2">The sequence shown here is derived from an EMBL/GenBank/DDBJ whole genome shotgun (WGS) entry which is preliminary data.</text>
</comment>
<feature type="transmembrane region" description="Helical" evidence="1">
    <location>
        <begin position="194"/>
        <end position="216"/>
    </location>
</feature>
<keyword evidence="1" id="KW-0472">Membrane</keyword>
<protein>
    <recommendedName>
        <fullName evidence="4">Integral membrane protein</fullName>
    </recommendedName>
</protein>
<evidence type="ECO:0000256" key="1">
    <source>
        <dbReference type="SAM" id="Phobius"/>
    </source>
</evidence>
<dbReference type="RefSeq" id="WP_378069509.1">
    <property type="nucleotide sequence ID" value="NZ_JBHSBL010000019.1"/>
</dbReference>
<feature type="transmembrane region" description="Helical" evidence="1">
    <location>
        <begin position="334"/>
        <end position="351"/>
    </location>
</feature>
<dbReference type="Proteomes" id="UP001595867">
    <property type="component" value="Unassembled WGS sequence"/>
</dbReference>
<keyword evidence="1" id="KW-0812">Transmembrane</keyword>
<reference evidence="3" key="1">
    <citation type="journal article" date="2019" name="Int. J. Syst. Evol. Microbiol.">
        <title>The Global Catalogue of Microorganisms (GCM) 10K type strain sequencing project: providing services to taxonomists for standard genome sequencing and annotation.</title>
        <authorList>
            <consortium name="The Broad Institute Genomics Platform"/>
            <consortium name="The Broad Institute Genome Sequencing Center for Infectious Disease"/>
            <person name="Wu L."/>
            <person name="Ma J."/>
        </authorList>
    </citation>
    <scope>NUCLEOTIDE SEQUENCE [LARGE SCALE GENOMIC DNA]</scope>
    <source>
        <strain evidence="3">TBRC 5832</strain>
    </source>
</reference>
<dbReference type="EMBL" id="JBHSBL010000019">
    <property type="protein sequence ID" value="MFC4068617.1"/>
    <property type="molecule type" value="Genomic_DNA"/>
</dbReference>
<proteinExistence type="predicted"/>
<gene>
    <name evidence="2" type="ORF">ACFO0C_27120</name>
</gene>
<evidence type="ECO:0000313" key="2">
    <source>
        <dbReference type="EMBL" id="MFC4068617.1"/>
    </source>
</evidence>
<feature type="transmembrane region" description="Helical" evidence="1">
    <location>
        <begin position="228"/>
        <end position="248"/>
    </location>
</feature>
<keyword evidence="3" id="KW-1185">Reference proteome</keyword>
<evidence type="ECO:0000313" key="3">
    <source>
        <dbReference type="Proteomes" id="UP001595867"/>
    </source>
</evidence>
<organism evidence="2 3">
    <name type="scientific">Actinoplanes subglobosus</name>
    <dbReference type="NCBI Taxonomy" id="1547892"/>
    <lineage>
        <taxon>Bacteria</taxon>
        <taxon>Bacillati</taxon>
        <taxon>Actinomycetota</taxon>
        <taxon>Actinomycetes</taxon>
        <taxon>Micromonosporales</taxon>
        <taxon>Micromonosporaceae</taxon>
        <taxon>Actinoplanes</taxon>
    </lineage>
</organism>
<name>A0ABV8IWH8_9ACTN</name>
<accession>A0ABV8IWH8</accession>
<evidence type="ECO:0008006" key="4">
    <source>
        <dbReference type="Google" id="ProtNLM"/>
    </source>
</evidence>
<keyword evidence="1" id="KW-1133">Transmembrane helix</keyword>